<evidence type="ECO:0000256" key="3">
    <source>
        <dbReference type="SAM" id="MobiDB-lite"/>
    </source>
</evidence>
<protein>
    <recommendedName>
        <fullName evidence="2">Protein TIFY</fullName>
    </recommendedName>
    <alternativeName>
        <fullName evidence="2">Jasmonate ZIM domain-containing protein</fullName>
    </alternativeName>
</protein>
<dbReference type="SMART" id="SM00979">
    <property type="entry name" value="TIFY"/>
    <property type="match status" value="1"/>
</dbReference>
<dbReference type="Pfam" id="PF06200">
    <property type="entry name" value="tify"/>
    <property type="match status" value="1"/>
</dbReference>
<evidence type="ECO:0000259" key="4">
    <source>
        <dbReference type="PROSITE" id="PS51320"/>
    </source>
</evidence>
<evidence type="ECO:0000313" key="6">
    <source>
        <dbReference type="Proteomes" id="UP001159364"/>
    </source>
</evidence>
<dbReference type="GO" id="GO:0005634">
    <property type="term" value="C:nucleus"/>
    <property type="evidence" value="ECO:0007669"/>
    <property type="project" value="UniProtKB-SubCell"/>
</dbReference>
<dbReference type="AlphaFoldDB" id="A0AAV8U101"/>
<feature type="compositionally biased region" description="Low complexity" evidence="3">
    <location>
        <begin position="372"/>
        <end position="384"/>
    </location>
</feature>
<organism evidence="5 6">
    <name type="scientific">Erythroxylum novogranatense</name>
    <dbReference type="NCBI Taxonomy" id="1862640"/>
    <lineage>
        <taxon>Eukaryota</taxon>
        <taxon>Viridiplantae</taxon>
        <taxon>Streptophyta</taxon>
        <taxon>Embryophyta</taxon>
        <taxon>Tracheophyta</taxon>
        <taxon>Spermatophyta</taxon>
        <taxon>Magnoliopsida</taxon>
        <taxon>eudicotyledons</taxon>
        <taxon>Gunneridae</taxon>
        <taxon>Pentapetalae</taxon>
        <taxon>rosids</taxon>
        <taxon>fabids</taxon>
        <taxon>Malpighiales</taxon>
        <taxon>Erythroxylaceae</taxon>
        <taxon>Erythroxylum</taxon>
    </lineage>
</organism>
<evidence type="ECO:0000256" key="2">
    <source>
        <dbReference type="RuleBase" id="RU369065"/>
    </source>
</evidence>
<reference evidence="5 6" key="1">
    <citation type="submission" date="2021-09" db="EMBL/GenBank/DDBJ databases">
        <title>Genomic insights and catalytic innovation underlie evolution of tropane alkaloids biosynthesis.</title>
        <authorList>
            <person name="Wang Y.-J."/>
            <person name="Tian T."/>
            <person name="Huang J.-P."/>
            <person name="Huang S.-X."/>
        </authorList>
    </citation>
    <scope>NUCLEOTIDE SEQUENCE [LARGE SCALE GENOMIC DNA]</scope>
    <source>
        <strain evidence="5">KIB-2018</strain>
        <tissue evidence="5">Leaf</tissue>
    </source>
</reference>
<dbReference type="GO" id="GO:2000022">
    <property type="term" value="P:regulation of jasmonic acid mediated signaling pathway"/>
    <property type="evidence" value="ECO:0007669"/>
    <property type="project" value="UniProtKB-UniRule"/>
</dbReference>
<dbReference type="Proteomes" id="UP001159364">
    <property type="component" value="Linkage Group LG02"/>
</dbReference>
<dbReference type="PANTHER" id="PTHR33077:SF125">
    <property type="entry name" value="PROTEIN TIFY"/>
    <property type="match status" value="1"/>
</dbReference>
<evidence type="ECO:0000313" key="5">
    <source>
        <dbReference type="EMBL" id="KAJ8771949.1"/>
    </source>
</evidence>
<feature type="domain" description="Tify" evidence="4">
    <location>
        <begin position="203"/>
        <end position="238"/>
    </location>
</feature>
<comment type="function">
    <text evidence="2">Repressor of jasmonate responses.</text>
</comment>
<dbReference type="InterPro" id="IPR010399">
    <property type="entry name" value="Tify_dom"/>
</dbReference>
<dbReference type="GO" id="GO:0009611">
    <property type="term" value="P:response to wounding"/>
    <property type="evidence" value="ECO:0007669"/>
    <property type="project" value="UniProtKB-UniRule"/>
</dbReference>
<dbReference type="EMBL" id="JAIWQS010000002">
    <property type="protein sequence ID" value="KAJ8771949.1"/>
    <property type="molecule type" value="Genomic_DNA"/>
</dbReference>
<keyword evidence="6" id="KW-1185">Reference proteome</keyword>
<comment type="caution">
    <text evidence="5">The sequence shown here is derived from an EMBL/GenBank/DDBJ whole genome shotgun (WGS) entry which is preliminary data.</text>
</comment>
<dbReference type="PANTHER" id="PTHR33077">
    <property type="entry name" value="PROTEIN TIFY 4A-RELATED-RELATED"/>
    <property type="match status" value="1"/>
</dbReference>
<accession>A0AAV8U101</accession>
<keyword evidence="2" id="KW-1184">Jasmonic acid signaling pathway</keyword>
<sequence>MERDFLGLGSKNLPITVKDETPDASKDSASVRGSGMQLSFSNKVSAIPQFLSFKHSLEDKPRNTVFDSMPSSGYMSISTAEAFGSNQKSYGGIVQKNATHDKQTANPHGMTTYATVQRYDVYPVHRPQGMRTFPVSNQQNQTITVSMSTPVLQSHFASSGHNIVGNPGSVQPLGGVPVLTPVSVLPTTNPLVGTTDLRNSSKTSGAPAQLTIFYAGSVCVYDDVSPEKAQAIMLLAGNGSPATQNMTLPTAQTQASPDPKPSVGDSYVGNKNSNVALCSGLPSPVFVTKCSLNELSIPKPRVTLASSINQTEPPKPINSVAPAPATLGPAVAVPQARKASLARFLEKRKERVMNASPYSVSKKSPDYNVPGSDSVSLSINSSSSFPLPATN</sequence>
<comment type="subcellular location">
    <subcellularLocation>
        <location evidence="2">Nucleus</location>
    </subcellularLocation>
</comment>
<dbReference type="InterPro" id="IPR040390">
    <property type="entry name" value="TIFY/JAZ"/>
</dbReference>
<gene>
    <name evidence="5" type="ORF">K2173_027126</name>
</gene>
<comment type="similarity">
    <text evidence="1 2">Belongs to the TIFY/JAZ family.</text>
</comment>
<evidence type="ECO:0000256" key="1">
    <source>
        <dbReference type="ARBA" id="ARBA00008614"/>
    </source>
</evidence>
<comment type="domain">
    <text evidence="2">The jas domain is required for interaction with COI1.</text>
</comment>
<dbReference type="InterPro" id="IPR018467">
    <property type="entry name" value="CCT_CS"/>
</dbReference>
<dbReference type="Pfam" id="PF09425">
    <property type="entry name" value="Jas_motif"/>
    <property type="match status" value="1"/>
</dbReference>
<keyword evidence="2" id="KW-0539">Nucleus</keyword>
<dbReference type="GO" id="GO:0031347">
    <property type="term" value="P:regulation of defense response"/>
    <property type="evidence" value="ECO:0007669"/>
    <property type="project" value="UniProtKB-UniRule"/>
</dbReference>
<dbReference type="PROSITE" id="PS51320">
    <property type="entry name" value="TIFY"/>
    <property type="match status" value="1"/>
</dbReference>
<name>A0AAV8U101_9ROSI</name>
<feature type="region of interest" description="Disordered" evidence="3">
    <location>
        <begin position="353"/>
        <end position="391"/>
    </location>
</feature>
<proteinExistence type="inferred from homology"/>